<keyword evidence="2" id="KW-0143">Chaperone</keyword>
<gene>
    <name evidence="4" type="ORF">BCR42DRAFT_320359</name>
</gene>
<dbReference type="GO" id="GO:0051087">
    <property type="term" value="F:protein-folding chaperone binding"/>
    <property type="evidence" value="ECO:0007669"/>
    <property type="project" value="InterPro"/>
</dbReference>
<dbReference type="Pfam" id="PF07743">
    <property type="entry name" value="HSCB_C"/>
    <property type="match status" value="1"/>
</dbReference>
<dbReference type="NCBIfam" id="TIGR00714">
    <property type="entry name" value="hscB"/>
    <property type="match status" value="1"/>
</dbReference>
<dbReference type="InterPro" id="IPR001623">
    <property type="entry name" value="DnaJ_domain"/>
</dbReference>
<reference evidence="4 5" key="1">
    <citation type="submission" date="2016-07" db="EMBL/GenBank/DDBJ databases">
        <title>Pervasive Adenine N6-methylation of Active Genes in Fungi.</title>
        <authorList>
            <consortium name="DOE Joint Genome Institute"/>
            <person name="Mondo S.J."/>
            <person name="Dannebaum R.O."/>
            <person name="Kuo R.C."/>
            <person name="Labutti K."/>
            <person name="Haridas S."/>
            <person name="Kuo A."/>
            <person name="Salamov A."/>
            <person name="Ahrendt S.R."/>
            <person name="Lipzen A."/>
            <person name="Sullivan W."/>
            <person name="Andreopoulos W.B."/>
            <person name="Clum A."/>
            <person name="Lindquist E."/>
            <person name="Daum C."/>
            <person name="Ramamoorthy G.K."/>
            <person name="Gryganskyi A."/>
            <person name="Culley D."/>
            <person name="Magnuson J.K."/>
            <person name="James T.Y."/>
            <person name="O'Malley M.A."/>
            <person name="Stajich J.E."/>
            <person name="Spatafora J.W."/>
            <person name="Visel A."/>
            <person name="Grigoriev I.V."/>
        </authorList>
    </citation>
    <scope>NUCLEOTIDE SEQUENCE [LARGE SCALE GENOMIC DNA]</scope>
    <source>
        <strain evidence="4 5">NRRL 1336</strain>
    </source>
</reference>
<dbReference type="InterPro" id="IPR036869">
    <property type="entry name" value="J_dom_sf"/>
</dbReference>
<dbReference type="Proteomes" id="UP000193560">
    <property type="component" value="Unassembled WGS sequence"/>
</dbReference>
<comment type="similarity">
    <text evidence="1">Belongs to the HscB family.</text>
</comment>
<dbReference type="GO" id="GO:0051259">
    <property type="term" value="P:protein complex oligomerization"/>
    <property type="evidence" value="ECO:0007669"/>
    <property type="project" value="InterPro"/>
</dbReference>
<dbReference type="AlphaFoldDB" id="A0A1X2ITB2"/>
<dbReference type="PROSITE" id="PS50076">
    <property type="entry name" value="DNAJ_2"/>
    <property type="match status" value="1"/>
</dbReference>
<feature type="domain" description="J" evidence="3">
    <location>
        <begin position="8"/>
        <end position="81"/>
    </location>
</feature>
<dbReference type="InterPro" id="IPR036386">
    <property type="entry name" value="HscB_C_sf"/>
</dbReference>
<evidence type="ECO:0000256" key="1">
    <source>
        <dbReference type="ARBA" id="ARBA00010476"/>
    </source>
</evidence>
<dbReference type="InterPro" id="IPR004640">
    <property type="entry name" value="HscB"/>
</dbReference>
<accession>A0A1X2ITB2</accession>
<organism evidence="4 5">
    <name type="scientific">Absidia repens</name>
    <dbReference type="NCBI Taxonomy" id="90262"/>
    <lineage>
        <taxon>Eukaryota</taxon>
        <taxon>Fungi</taxon>
        <taxon>Fungi incertae sedis</taxon>
        <taxon>Mucoromycota</taxon>
        <taxon>Mucoromycotina</taxon>
        <taxon>Mucoromycetes</taxon>
        <taxon>Mucorales</taxon>
        <taxon>Cunninghamellaceae</taxon>
        <taxon>Absidia</taxon>
    </lineage>
</organism>
<protein>
    <submittedName>
        <fullName evidence="4">Co-chaperone HscB, C-terminal oligomerization domain-containing protein</fullName>
    </submittedName>
</protein>
<dbReference type="GO" id="GO:0005739">
    <property type="term" value="C:mitochondrion"/>
    <property type="evidence" value="ECO:0007669"/>
    <property type="project" value="TreeGrafter"/>
</dbReference>
<dbReference type="Gene3D" id="1.10.287.110">
    <property type="entry name" value="DnaJ domain"/>
    <property type="match status" value="1"/>
</dbReference>
<dbReference type="PANTHER" id="PTHR14021:SF15">
    <property type="entry name" value="IRON-SULFUR CLUSTER CO-CHAPERONE PROTEIN HSCB"/>
    <property type="match status" value="1"/>
</dbReference>
<dbReference type="SUPFAM" id="SSF46565">
    <property type="entry name" value="Chaperone J-domain"/>
    <property type="match status" value="1"/>
</dbReference>
<dbReference type="SUPFAM" id="SSF47144">
    <property type="entry name" value="HSC20 (HSCB), C-terminal oligomerisation domain"/>
    <property type="match status" value="1"/>
</dbReference>
<keyword evidence="5" id="KW-1185">Reference proteome</keyword>
<sequence length="177" mass="20725">MPGLNFWHAYVCLFRSESTYDVDEKALKRQFLKLQQVAHPDSFSNAVERERKYAEIQSSMLNKAYHTLRDPLARAQYMLALQGVEVNEAESLHHPELLMDVMEVREELEEATTNEDVELIKQENDGKIKETVAQLSKAFSEKDLDLAKDYSIQLQYWENIRRAIIDWSPGKRIEIKH</sequence>
<dbReference type="EMBL" id="MCGE01000004">
    <property type="protein sequence ID" value="ORZ22035.1"/>
    <property type="molecule type" value="Genomic_DNA"/>
</dbReference>
<dbReference type="OrthoDB" id="448954at2759"/>
<dbReference type="GO" id="GO:0044571">
    <property type="term" value="P:[2Fe-2S] cluster assembly"/>
    <property type="evidence" value="ECO:0007669"/>
    <property type="project" value="InterPro"/>
</dbReference>
<evidence type="ECO:0000256" key="2">
    <source>
        <dbReference type="ARBA" id="ARBA00023186"/>
    </source>
</evidence>
<dbReference type="PANTHER" id="PTHR14021">
    <property type="entry name" value="IRON-SULFUR CLUSTER CO-CHAPERONE PROTEIN HSCB"/>
    <property type="match status" value="1"/>
</dbReference>
<dbReference type="InterPro" id="IPR009073">
    <property type="entry name" value="HscB_oligo_C"/>
</dbReference>
<name>A0A1X2ITB2_9FUNG</name>
<evidence type="ECO:0000313" key="4">
    <source>
        <dbReference type="EMBL" id="ORZ22035.1"/>
    </source>
</evidence>
<evidence type="ECO:0000313" key="5">
    <source>
        <dbReference type="Proteomes" id="UP000193560"/>
    </source>
</evidence>
<dbReference type="Gene3D" id="1.20.1280.20">
    <property type="entry name" value="HscB, C-terminal domain"/>
    <property type="match status" value="1"/>
</dbReference>
<evidence type="ECO:0000259" key="3">
    <source>
        <dbReference type="PROSITE" id="PS50076"/>
    </source>
</evidence>
<dbReference type="GO" id="GO:0001671">
    <property type="term" value="F:ATPase activator activity"/>
    <property type="evidence" value="ECO:0007669"/>
    <property type="project" value="InterPro"/>
</dbReference>
<dbReference type="STRING" id="90262.A0A1X2ITB2"/>
<dbReference type="CDD" id="cd06257">
    <property type="entry name" value="DnaJ"/>
    <property type="match status" value="1"/>
</dbReference>
<comment type="caution">
    <text evidence="4">The sequence shown here is derived from an EMBL/GenBank/DDBJ whole genome shotgun (WGS) entry which is preliminary data.</text>
</comment>
<proteinExistence type="inferred from homology"/>